<dbReference type="GO" id="GO:0005789">
    <property type="term" value="C:endoplasmic reticulum membrane"/>
    <property type="evidence" value="ECO:0007669"/>
    <property type="project" value="InterPro"/>
</dbReference>
<sequence>MAIFSLENPLLRWATKPKSLLTSTTHKRTHKSLESVVMLECNNDIRKNKSNNYVTFKEKTINPKKYYVKPNTRIFMPQSSNDVIITMSFNEQQDNSLETKALISKLTDEKIFVMQQNEKLQQELELLRWEHNNSRGDTPSIYFGGEPRQTQVVVIMIS</sequence>
<dbReference type="PANTHER" id="PTHR10809">
    <property type="entry name" value="VESICLE-ASSOCIATED MEMBRANE PROTEIN-ASSOCIATED PROTEIN"/>
    <property type="match status" value="1"/>
</dbReference>
<keyword evidence="3" id="KW-0812">Transmembrane</keyword>
<comment type="subcellular location">
    <subcellularLocation>
        <location evidence="1">Membrane</location>
        <topology evidence="1">Single-pass type IV membrane protein</topology>
    </subcellularLocation>
</comment>
<evidence type="ECO:0000256" key="3">
    <source>
        <dbReference type="ARBA" id="ARBA00022692"/>
    </source>
</evidence>
<keyword evidence="6" id="KW-0175">Coiled coil</keyword>
<keyword evidence="4" id="KW-1133">Transmembrane helix</keyword>
<evidence type="ECO:0000313" key="8">
    <source>
        <dbReference type="EMBL" id="KAG5608655.1"/>
    </source>
</evidence>
<name>A0A9J5Z9R8_SOLCO</name>
<comment type="caution">
    <text evidence="8">The sequence shown here is derived from an EMBL/GenBank/DDBJ whole genome shotgun (WGS) entry which is preliminary data.</text>
</comment>
<evidence type="ECO:0000256" key="5">
    <source>
        <dbReference type="ARBA" id="ARBA00023136"/>
    </source>
</evidence>
<comment type="similarity">
    <text evidence="2">Belongs to the VAMP-associated protein (VAP) (TC 9.B.17) family.</text>
</comment>
<dbReference type="PANTHER" id="PTHR10809:SF6">
    <property type="entry name" value="AT11025P-RELATED"/>
    <property type="match status" value="1"/>
</dbReference>
<proteinExistence type="inferred from homology"/>
<evidence type="ECO:0000256" key="2">
    <source>
        <dbReference type="ARBA" id="ARBA00008932"/>
    </source>
</evidence>
<feature type="coiled-coil region" evidence="6">
    <location>
        <begin position="103"/>
        <end position="137"/>
    </location>
</feature>
<gene>
    <name evidence="8" type="ORF">H5410_019936</name>
</gene>
<accession>A0A9J5Z9R8</accession>
<dbReference type="GO" id="GO:0061817">
    <property type="term" value="P:endoplasmic reticulum-plasma membrane tethering"/>
    <property type="evidence" value="ECO:0007669"/>
    <property type="project" value="TreeGrafter"/>
</dbReference>
<dbReference type="GO" id="GO:0090158">
    <property type="term" value="P:endoplasmic reticulum membrane organization"/>
    <property type="evidence" value="ECO:0007669"/>
    <property type="project" value="TreeGrafter"/>
</dbReference>
<dbReference type="Gene3D" id="2.60.40.10">
    <property type="entry name" value="Immunoglobulins"/>
    <property type="match status" value="1"/>
</dbReference>
<dbReference type="EMBL" id="JACXVP010000004">
    <property type="protein sequence ID" value="KAG5608655.1"/>
    <property type="molecule type" value="Genomic_DNA"/>
</dbReference>
<reference evidence="8 9" key="1">
    <citation type="submission" date="2020-09" db="EMBL/GenBank/DDBJ databases">
        <title>De no assembly of potato wild relative species, Solanum commersonii.</title>
        <authorList>
            <person name="Cho K."/>
        </authorList>
    </citation>
    <scope>NUCLEOTIDE SEQUENCE [LARGE SCALE GENOMIC DNA]</scope>
    <source>
        <strain evidence="8">LZ3.2</strain>
        <tissue evidence="8">Leaf</tissue>
    </source>
</reference>
<evidence type="ECO:0000259" key="7">
    <source>
        <dbReference type="Pfam" id="PF00635"/>
    </source>
</evidence>
<dbReference type="OrthoDB" id="264603at2759"/>
<evidence type="ECO:0000256" key="6">
    <source>
        <dbReference type="SAM" id="Coils"/>
    </source>
</evidence>
<organism evidence="8 9">
    <name type="scientific">Solanum commersonii</name>
    <name type="common">Commerson's wild potato</name>
    <name type="synonym">Commerson's nightshade</name>
    <dbReference type="NCBI Taxonomy" id="4109"/>
    <lineage>
        <taxon>Eukaryota</taxon>
        <taxon>Viridiplantae</taxon>
        <taxon>Streptophyta</taxon>
        <taxon>Embryophyta</taxon>
        <taxon>Tracheophyta</taxon>
        <taxon>Spermatophyta</taxon>
        <taxon>Magnoliopsida</taxon>
        <taxon>eudicotyledons</taxon>
        <taxon>Gunneridae</taxon>
        <taxon>Pentapetalae</taxon>
        <taxon>asterids</taxon>
        <taxon>lamiids</taxon>
        <taxon>Solanales</taxon>
        <taxon>Solanaceae</taxon>
        <taxon>Solanoideae</taxon>
        <taxon>Solaneae</taxon>
        <taxon>Solanum</taxon>
    </lineage>
</organism>
<dbReference type="AlphaFoldDB" id="A0A9J5Z9R8"/>
<evidence type="ECO:0000256" key="1">
    <source>
        <dbReference type="ARBA" id="ARBA00004211"/>
    </source>
</evidence>
<keyword evidence="9" id="KW-1185">Reference proteome</keyword>
<dbReference type="Pfam" id="PF00635">
    <property type="entry name" value="Motile_Sperm"/>
    <property type="match status" value="1"/>
</dbReference>
<keyword evidence="5" id="KW-0472">Membrane</keyword>
<feature type="domain" description="MSP" evidence="7">
    <location>
        <begin position="47"/>
        <end position="103"/>
    </location>
</feature>
<evidence type="ECO:0000313" key="9">
    <source>
        <dbReference type="Proteomes" id="UP000824120"/>
    </source>
</evidence>
<dbReference type="GO" id="GO:0005886">
    <property type="term" value="C:plasma membrane"/>
    <property type="evidence" value="ECO:0007669"/>
    <property type="project" value="TreeGrafter"/>
</dbReference>
<dbReference type="InterPro" id="IPR016763">
    <property type="entry name" value="VAP"/>
</dbReference>
<protein>
    <recommendedName>
        <fullName evidence="7">MSP domain-containing protein</fullName>
    </recommendedName>
</protein>
<evidence type="ECO:0000256" key="4">
    <source>
        <dbReference type="ARBA" id="ARBA00022989"/>
    </source>
</evidence>
<dbReference type="Proteomes" id="UP000824120">
    <property type="component" value="Chromosome 4"/>
</dbReference>
<dbReference type="InterPro" id="IPR000535">
    <property type="entry name" value="MSP_dom"/>
</dbReference>
<dbReference type="InterPro" id="IPR008962">
    <property type="entry name" value="PapD-like_sf"/>
</dbReference>
<dbReference type="InterPro" id="IPR013783">
    <property type="entry name" value="Ig-like_fold"/>
</dbReference>
<dbReference type="SUPFAM" id="SSF49354">
    <property type="entry name" value="PapD-like"/>
    <property type="match status" value="1"/>
</dbReference>